<evidence type="ECO:0000256" key="1">
    <source>
        <dbReference type="SAM" id="MobiDB-lite"/>
    </source>
</evidence>
<dbReference type="PROSITE" id="PS50127">
    <property type="entry name" value="UBC_2"/>
    <property type="match status" value="1"/>
</dbReference>
<evidence type="ECO:0000313" key="3">
    <source>
        <dbReference type="EMBL" id="KAG0723976.1"/>
    </source>
</evidence>
<accession>A0A8J5CX44</accession>
<comment type="caution">
    <text evidence="3">The sequence shown here is derived from an EMBL/GenBank/DDBJ whole genome shotgun (WGS) entry which is preliminary data.</text>
</comment>
<evidence type="ECO:0000259" key="2">
    <source>
        <dbReference type="PROSITE" id="PS50127"/>
    </source>
</evidence>
<gene>
    <name evidence="3" type="primary">UBE2F_0</name>
    <name evidence="3" type="ORF">GWK47_041579</name>
</gene>
<feature type="domain" description="UBC core" evidence="2">
    <location>
        <begin position="26"/>
        <end position="128"/>
    </location>
</feature>
<evidence type="ECO:0000313" key="4">
    <source>
        <dbReference type="Proteomes" id="UP000770661"/>
    </source>
</evidence>
<name>A0A8J5CX44_CHIOP</name>
<protein>
    <submittedName>
        <fullName evidence="3">NEDD8-conjugating enzyme UBE2F</fullName>
    </submittedName>
</protein>
<dbReference type="InterPro" id="IPR000608">
    <property type="entry name" value="UBC"/>
</dbReference>
<feature type="region of interest" description="Disordered" evidence="1">
    <location>
        <begin position="1"/>
        <end position="21"/>
    </location>
</feature>
<dbReference type="Gene3D" id="3.10.110.10">
    <property type="entry name" value="Ubiquitin Conjugating Enzyme"/>
    <property type="match status" value="1"/>
</dbReference>
<proteinExistence type="predicted"/>
<dbReference type="EMBL" id="JACEEZ010007537">
    <property type="protein sequence ID" value="KAG0723976.1"/>
    <property type="molecule type" value="Genomic_DNA"/>
</dbReference>
<dbReference type="AlphaFoldDB" id="A0A8J5CX44"/>
<sequence>MITLTKKLKSSKGGVTEEPPKKRISIRDQLLVKEVSEMESNLPEGCVAQFDDPDSLHCFRLVVTPPEGYWWGGVFVFKVNVPEEYNIALYGEDICVQTAGAVETLSTPRGTPTAPHPSSRLHAYIFAV</sequence>
<dbReference type="OrthoDB" id="10249039at2759"/>
<dbReference type="InterPro" id="IPR016135">
    <property type="entry name" value="UBQ-conjugating_enzyme/RWD"/>
</dbReference>
<reference evidence="3" key="1">
    <citation type="submission" date="2020-07" db="EMBL/GenBank/DDBJ databases">
        <title>The High-quality genome of the commercially important snow crab, Chionoecetes opilio.</title>
        <authorList>
            <person name="Jeong J.-H."/>
            <person name="Ryu S."/>
        </authorList>
    </citation>
    <scope>NUCLEOTIDE SEQUENCE</scope>
    <source>
        <strain evidence="3">MADBK_172401_WGS</strain>
        <tissue evidence="3">Digestive gland</tissue>
    </source>
</reference>
<dbReference type="SUPFAM" id="SSF54495">
    <property type="entry name" value="UBC-like"/>
    <property type="match status" value="1"/>
</dbReference>
<dbReference type="Proteomes" id="UP000770661">
    <property type="component" value="Unassembled WGS sequence"/>
</dbReference>
<organism evidence="3 4">
    <name type="scientific">Chionoecetes opilio</name>
    <name type="common">Atlantic snow crab</name>
    <name type="synonym">Cancer opilio</name>
    <dbReference type="NCBI Taxonomy" id="41210"/>
    <lineage>
        <taxon>Eukaryota</taxon>
        <taxon>Metazoa</taxon>
        <taxon>Ecdysozoa</taxon>
        <taxon>Arthropoda</taxon>
        <taxon>Crustacea</taxon>
        <taxon>Multicrustacea</taxon>
        <taxon>Malacostraca</taxon>
        <taxon>Eumalacostraca</taxon>
        <taxon>Eucarida</taxon>
        <taxon>Decapoda</taxon>
        <taxon>Pleocyemata</taxon>
        <taxon>Brachyura</taxon>
        <taxon>Eubrachyura</taxon>
        <taxon>Majoidea</taxon>
        <taxon>Majidae</taxon>
        <taxon>Chionoecetes</taxon>
    </lineage>
</organism>
<feature type="compositionally biased region" description="Basic residues" evidence="1">
    <location>
        <begin position="1"/>
        <end position="10"/>
    </location>
</feature>
<keyword evidence="4" id="KW-1185">Reference proteome</keyword>